<evidence type="ECO:0000313" key="11">
    <source>
        <dbReference type="Proteomes" id="UP000602284"/>
    </source>
</evidence>
<evidence type="ECO:0000256" key="1">
    <source>
        <dbReference type="ARBA" id="ARBA00022553"/>
    </source>
</evidence>
<dbReference type="InterPro" id="IPR016032">
    <property type="entry name" value="Sig_transdc_resp-reg_C-effctor"/>
</dbReference>
<dbReference type="InterPro" id="IPR001789">
    <property type="entry name" value="Sig_transdc_resp-reg_receiver"/>
</dbReference>
<dbReference type="Gene3D" id="6.10.250.690">
    <property type="match status" value="1"/>
</dbReference>
<feature type="modified residue" description="4-aspartylphosphate" evidence="6">
    <location>
        <position position="54"/>
    </location>
</feature>
<proteinExistence type="predicted"/>
<feature type="domain" description="OmpR/PhoB-type" evidence="9">
    <location>
        <begin position="141"/>
        <end position="240"/>
    </location>
</feature>
<dbReference type="CDD" id="cd00383">
    <property type="entry name" value="trans_reg_C"/>
    <property type="match status" value="1"/>
</dbReference>
<dbReference type="PANTHER" id="PTHR48111">
    <property type="entry name" value="REGULATOR OF RPOS"/>
    <property type="match status" value="1"/>
</dbReference>
<sequence>MESQTILVVDDEEDIRNLVEIYLRHEGYRVLTCSNGAEAIETLEREDVHLVILDIMMPGMDGIQTCMTMRNRYHLPVIMVSAKSSEMDKVHGLTAGADDYLSKPFHPMELVARVKSQLRRVMQFNPLMKQSYGASNQQEGEESLTVLGLLMHTASHEVFVEGRPVKLTPTEFAILELLVRNKGIVFSAERIYERVWKDKPFESDNTVMVHIFKLREKIEENPKKPLIVKTVWGVGYKVDRD</sequence>
<dbReference type="SUPFAM" id="SSF52172">
    <property type="entry name" value="CheY-like"/>
    <property type="match status" value="1"/>
</dbReference>
<dbReference type="InterPro" id="IPR011006">
    <property type="entry name" value="CheY-like_superfamily"/>
</dbReference>
<keyword evidence="2" id="KW-0902">Two-component regulatory system</keyword>
<evidence type="ECO:0000256" key="7">
    <source>
        <dbReference type="PROSITE-ProRule" id="PRU01091"/>
    </source>
</evidence>
<evidence type="ECO:0000256" key="2">
    <source>
        <dbReference type="ARBA" id="ARBA00023012"/>
    </source>
</evidence>
<protein>
    <submittedName>
        <fullName evidence="10">Response regulator transcription factor</fullName>
    </submittedName>
</protein>
<keyword evidence="11" id="KW-1185">Reference proteome</keyword>
<evidence type="ECO:0000259" key="8">
    <source>
        <dbReference type="PROSITE" id="PS50110"/>
    </source>
</evidence>
<dbReference type="SMART" id="SM00862">
    <property type="entry name" value="Trans_reg_C"/>
    <property type="match status" value="1"/>
</dbReference>
<dbReference type="PROSITE" id="PS50110">
    <property type="entry name" value="RESPONSE_REGULATORY"/>
    <property type="match status" value="1"/>
</dbReference>
<feature type="domain" description="Response regulatory" evidence="8">
    <location>
        <begin position="5"/>
        <end position="118"/>
    </location>
</feature>
<evidence type="ECO:0000256" key="3">
    <source>
        <dbReference type="ARBA" id="ARBA00023015"/>
    </source>
</evidence>
<dbReference type="SMART" id="SM00448">
    <property type="entry name" value="REC"/>
    <property type="match status" value="1"/>
</dbReference>
<name>A0ABS1JFX7_9BACL</name>
<reference evidence="10 11" key="1">
    <citation type="submission" date="2021-01" db="EMBL/GenBank/DDBJ databases">
        <title>Tumebacillus sp. strain ITR2 16S ribosomal RNA gene Genome sequencing and assembly.</title>
        <authorList>
            <person name="Kang M."/>
        </authorList>
    </citation>
    <scope>NUCLEOTIDE SEQUENCE [LARGE SCALE GENOMIC DNA]</scope>
    <source>
        <strain evidence="10 11">ITR2</strain>
    </source>
</reference>
<dbReference type="EMBL" id="JAEQNB010000008">
    <property type="protein sequence ID" value="MBL0389130.1"/>
    <property type="molecule type" value="Genomic_DNA"/>
</dbReference>
<dbReference type="Proteomes" id="UP000602284">
    <property type="component" value="Unassembled WGS sequence"/>
</dbReference>
<dbReference type="PANTHER" id="PTHR48111:SF2">
    <property type="entry name" value="RESPONSE REGULATOR SAER"/>
    <property type="match status" value="1"/>
</dbReference>
<dbReference type="InterPro" id="IPR036388">
    <property type="entry name" value="WH-like_DNA-bd_sf"/>
</dbReference>
<gene>
    <name evidence="10" type="ORF">JJB07_21275</name>
</gene>
<dbReference type="Pfam" id="PF00072">
    <property type="entry name" value="Response_reg"/>
    <property type="match status" value="1"/>
</dbReference>
<keyword evidence="1 6" id="KW-0597">Phosphoprotein</keyword>
<dbReference type="InterPro" id="IPR039420">
    <property type="entry name" value="WalR-like"/>
</dbReference>
<dbReference type="CDD" id="cd17574">
    <property type="entry name" value="REC_OmpR"/>
    <property type="match status" value="1"/>
</dbReference>
<evidence type="ECO:0000256" key="6">
    <source>
        <dbReference type="PROSITE-ProRule" id="PRU00169"/>
    </source>
</evidence>
<evidence type="ECO:0000256" key="4">
    <source>
        <dbReference type="ARBA" id="ARBA00023125"/>
    </source>
</evidence>
<evidence type="ECO:0000259" key="9">
    <source>
        <dbReference type="PROSITE" id="PS51755"/>
    </source>
</evidence>
<dbReference type="SUPFAM" id="SSF46894">
    <property type="entry name" value="C-terminal effector domain of the bipartite response regulators"/>
    <property type="match status" value="1"/>
</dbReference>
<organism evidence="10 11">
    <name type="scientific">Tumebacillus amylolyticus</name>
    <dbReference type="NCBI Taxonomy" id="2801339"/>
    <lineage>
        <taxon>Bacteria</taxon>
        <taxon>Bacillati</taxon>
        <taxon>Bacillota</taxon>
        <taxon>Bacilli</taxon>
        <taxon>Bacillales</taxon>
        <taxon>Alicyclobacillaceae</taxon>
        <taxon>Tumebacillus</taxon>
    </lineage>
</organism>
<dbReference type="Pfam" id="PF00486">
    <property type="entry name" value="Trans_reg_C"/>
    <property type="match status" value="1"/>
</dbReference>
<dbReference type="RefSeq" id="WP_201638124.1">
    <property type="nucleotide sequence ID" value="NZ_JAEQNB010000008.1"/>
</dbReference>
<dbReference type="Gene3D" id="1.10.10.10">
    <property type="entry name" value="Winged helix-like DNA-binding domain superfamily/Winged helix DNA-binding domain"/>
    <property type="match status" value="1"/>
</dbReference>
<dbReference type="PROSITE" id="PS51755">
    <property type="entry name" value="OMPR_PHOB"/>
    <property type="match status" value="1"/>
</dbReference>
<dbReference type="Gene3D" id="3.40.50.2300">
    <property type="match status" value="1"/>
</dbReference>
<accession>A0ABS1JFX7</accession>
<keyword evidence="5" id="KW-0804">Transcription</keyword>
<evidence type="ECO:0000256" key="5">
    <source>
        <dbReference type="ARBA" id="ARBA00023163"/>
    </source>
</evidence>
<keyword evidence="4 7" id="KW-0238">DNA-binding</keyword>
<keyword evidence="3" id="KW-0805">Transcription regulation</keyword>
<feature type="DNA-binding region" description="OmpR/PhoB-type" evidence="7">
    <location>
        <begin position="141"/>
        <end position="240"/>
    </location>
</feature>
<dbReference type="InterPro" id="IPR001867">
    <property type="entry name" value="OmpR/PhoB-type_DNA-bd"/>
</dbReference>
<evidence type="ECO:0000313" key="10">
    <source>
        <dbReference type="EMBL" id="MBL0389130.1"/>
    </source>
</evidence>
<comment type="caution">
    <text evidence="10">The sequence shown here is derived from an EMBL/GenBank/DDBJ whole genome shotgun (WGS) entry which is preliminary data.</text>
</comment>